<evidence type="ECO:0000256" key="1">
    <source>
        <dbReference type="SAM" id="MobiDB-lite"/>
    </source>
</evidence>
<evidence type="ECO:0000313" key="3">
    <source>
        <dbReference type="Proteomes" id="UP001633002"/>
    </source>
</evidence>
<comment type="caution">
    <text evidence="2">The sequence shown here is derived from an EMBL/GenBank/DDBJ whole genome shotgun (WGS) entry which is preliminary data.</text>
</comment>
<name>A0ABD3HZW6_9MARC</name>
<reference evidence="2 3" key="1">
    <citation type="submission" date="2024-09" db="EMBL/GenBank/DDBJ databases">
        <title>Chromosome-scale assembly of Riccia sorocarpa.</title>
        <authorList>
            <person name="Paukszto L."/>
        </authorList>
    </citation>
    <scope>NUCLEOTIDE SEQUENCE [LARGE SCALE GENOMIC DNA]</scope>
    <source>
        <strain evidence="2">LP-2024</strain>
        <tissue evidence="2">Aerial parts of the thallus</tissue>
    </source>
</reference>
<organism evidence="2 3">
    <name type="scientific">Riccia sorocarpa</name>
    <dbReference type="NCBI Taxonomy" id="122646"/>
    <lineage>
        <taxon>Eukaryota</taxon>
        <taxon>Viridiplantae</taxon>
        <taxon>Streptophyta</taxon>
        <taxon>Embryophyta</taxon>
        <taxon>Marchantiophyta</taxon>
        <taxon>Marchantiopsida</taxon>
        <taxon>Marchantiidae</taxon>
        <taxon>Marchantiales</taxon>
        <taxon>Ricciaceae</taxon>
        <taxon>Riccia</taxon>
    </lineage>
</organism>
<feature type="compositionally biased region" description="Polar residues" evidence="1">
    <location>
        <begin position="107"/>
        <end position="135"/>
    </location>
</feature>
<accession>A0ABD3HZW6</accession>
<dbReference type="Proteomes" id="UP001633002">
    <property type="component" value="Unassembled WGS sequence"/>
</dbReference>
<feature type="region of interest" description="Disordered" evidence="1">
    <location>
        <begin position="1"/>
        <end position="41"/>
    </location>
</feature>
<feature type="compositionally biased region" description="Basic residues" evidence="1">
    <location>
        <begin position="277"/>
        <end position="306"/>
    </location>
</feature>
<dbReference type="AlphaFoldDB" id="A0ABD3HZW6"/>
<proteinExistence type="predicted"/>
<feature type="compositionally biased region" description="Acidic residues" evidence="1">
    <location>
        <begin position="238"/>
        <end position="273"/>
    </location>
</feature>
<feature type="compositionally biased region" description="Polar residues" evidence="1">
    <location>
        <begin position="1"/>
        <end position="10"/>
    </location>
</feature>
<dbReference type="EMBL" id="JBJQOH010000002">
    <property type="protein sequence ID" value="KAL3695849.1"/>
    <property type="molecule type" value="Genomic_DNA"/>
</dbReference>
<keyword evidence="3" id="KW-1185">Reference proteome</keyword>
<feature type="region of interest" description="Disordered" evidence="1">
    <location>
        <begin position="238"/>
        <end position="306"/>
    </location>
</feature>
<sequence length="306" mass="33906">MEDSMDQSATGDRIGDSQGADLEAGKTSGGGRTSGGALGERTARIPVVEAAGEARPSNNTAGLVSALGGTDNFKTLMELIAQTTSQVALTTGNQLLAKFQEITSQAQNPQVLTPSGTTIDGSRTGTPISGRSTPGSRPPQPPTRRIRLDWNQDLLSLPQDQNNDVNAKVRLISERHFKIWDQWMDQPTEKKQECITELRLFYKGADVIPNSYFRDKFSAWGRNRRQYMNKNIRSVPFIDDEALDVDEDPEEEAEEDAEEDAEEVEEEPAEIEEQTARPRKKPRQRTGNRGGPKKKPAPKTRSTRKR</sequence>
<protein>
    <submittedName>
        <fullName evidence="2">Uncharacterized protein</fullName>
    </submittedName>
</protein>
<gene>
    <name evidence="2" type="ORF">R1sor_009925</name>
</gene>
<evidence type="ECO:0000313" key="2">
    <source>
        <dbReference type="EMBL" id="KAL3695849.1"/>
    </source>
</evidence>
<feature type="region of interest" description="Disordered" evidence="1">
    <location>
        <begin position="107"/>
        <end position="143"/>
    </location>
</feature>
<feature type="compositionally biased region" description="Gly residues" evidence="1">
    <location>
        <begin position="27"/>
        <end position="38"/>
    </location>
</feature>